<evidence type="ECO:0000313" key="1">
    <source>
        <dbReference type="EMBL" id="AAX12000.1"/>
    </source>
</evidence>
<organismHost>
    <name type="scientific">Escherichia coli</name>
    <dbReference type="NCBI Taxonomy" id="562"/>
</organismHost>
<dbReference type="EMBL" id="AY587007">
    <property type="protein sequence ID" value="AAX12000.1"/>
    <property type="molecule type" value="Genomic_DNA"/>
</dbReference>
<evidence type="ECO:0000313" key="2">
    <source>
        <dbReference type="Proteomes" id="UP000002141"/>
    </source>
</evidence>
<reference evidence="1 2" key="1">
    <citation type="journal article" date="2005" name="Virology">
        <title>Complete genome sequence of bacteriophage T5.</title>
        <authorList>
            <person name="Wang J."/>
            <person name="Jiang Y."/>
            <person name="Vincent M."/>
            <person name="Sun Y."/>
            <person name="Yu H."/>
            <person name="Wang J."/>
            <person name="Bao Q."/>
            <person name="Kong H."/>
            <person name="Hu S."/>
        </authorList>
    </citation>
    <scope>NUCLEOTIDE SEQUENCE</scope>
    <source>
        <strain evidence="1">ATCC 11303-B5</strain>
    </source>
</reference>
<protein>
    <submittedName>
        <fullName evidence="1">Prophage pi3 protein 38-like sequence</fullName>
    </submittedName>
</protein>
<sequence length="142" mass="16579">MVLPCHGRECGFKSHRSRQINSVWEYTMRNAKEELLLALKNTNSEVKCIKIEFGYYGDKKVWVLPLGYTEEDIEDFLDNLDFEYDSGYGGQLLYGNVWFADGTWLERGEYDGAEWWEYKATPAIPEECRTINGEVDNTLRLN</sequence>
<accession>Q5DMN1</accession>
<dbReference type="Proteomes" id="UP000002141">
    <property type="component" value="Segment"/>
</dbReference>
<organism evidence="2">
    <name type="scientific">Escherichia phage T5</name>
    <name type="common">Enterobacteria phage T5</name>
    <dbReference type="NCBI Taxonomy" id="2695836"/>
    <lineage>
        <taxon>Viruses</taxon>
        <taxon>Duplodnaviria</taxon>
        <taxon>Heunggongvirae</taxon>
        <taxon>Uroviricota</taxon>
        <taxon>Caudoviricetes</taxon>
        <taxon>Demerecviridae</taxon>
        <taxon>Markadamsvirinae</taxon>
        <taxon>Tequintavirus</taxon>
        <taxon>Tequintavirus T5</taxon>
    </lineage>
</organism>
<proteinExistence type="predicted"/>
<name>Q5DMN1_BPT5</name>